<reference evidence="4" key="1">
    <citation type="submission" date="2025-08" db="UniProtKB">
        <authorList>
            <consortium name="RefSeq"/>
        </authorList>
    </citation>
    <scope>IDENTIFICATION</scope>
</reference>
<evidence type="ECO:0000313" key="4">
    <source>
        <dbReference type="RefSeq" id="XP_065658801.1"/>
    </source>
</evidence>
<evidence type="ECO:0000313" key="3">
    <source>
        <dbReference type="Proteomes" id="UP001652625"/>
    </source>
</evidence>
<feature type="chain" id="PRO_5047079787" evidence="2">
    <location>
        <begin position="19"/>
        <end position="595"/>
    </location>
</feature>
<dbReference type="RefSeq" id="XP_065658801.1">
    <property type="nucleotide sequence ID" value="XM_065802729.1"/>
</dbReference>
<feature type="signal peptide" evidence="2">
    <location>
        <begin position="1"/>
        <end position="18"/>
    </location>
</feature>
<dbReference type="GeneID" id="100205170"/>
<proteinExistence type="predicted"/>
<dbReference type="PRINTS" id="PR00368">
    <property type="entry name" value="FADPNR"/>
</dbReference>
<dbReference type="Pfam" id="PF13738">
    <property type="entry name" value="Pyr_redox_3"/>
    <property type="match status" value="1"/>
</dbReference>
<gene>
    <name evidence="4" type="primary">LOC100205170</name>
</gene>
<keyword evidence="2" id="KW-0732">Signal</keyword>
<dbReference type="InterPro" id="IPR050982">
    <property type="entry name" value="Auxin_biosynth/cation_transpt"/>
</dbReference>
<accession>A0ABM4CAV0</accession>
<evidence type="ECO:0000256" key="1">
    <source>
        <dbReference type="ARBA" id="ARBA00023002"/>
    </source>
</evidence>
<name>A0ABM4CAV0_HYDVU</name>
<dbReference type="InterPro" id="IPR036188">
    <property type="entry name" value="FAD/NAD-bd_sf"/>
</dbReference>
<organism evidence="3 4">
    <name type="scientific">Hydra vulgaris</name>
    <name type="common">Hydra</name>
    <name type="synonym">Hydra attenuata</name>
    <dbReference type="NCBI Taxonomy" id="6087"/>
    <lineage>
        <taxon>Eukaryota</taxon>
        <taxon>Metazoa</taxon>
        <taxon>Cnidaria</taxon>
        <taxon>Hydrozoa</taxon>
        <taxon>Hydroidolina</taxon>
        <taxon>Anthoathecata</taxon>
        <taxon>Aplanulata</taxon>
        <taxon>Hydridae</taxon>
        <taxon>Hydra</taxon>
    </lineage>
</organism>
<dbReference type="SUPFAM" id="SSF51905">
    <property type="entry name" value="FAD/NAD(P)-binding domain"/>
    <property type="match status" value="1"/>
</dbReference>
<dbReference type="Proteomes" id="UP001652625">
    <property type="component" value="Chromosome 08"/>
</dbReference>
<keyword evidence="3" id="KW-1185">Reference proteome</keyword>
<dbReference type="Gene3D" id="3.50.50.60">
    <property type="entry name" value="FAD/NAD(P)-binding domain"/>
    <property type="match status" value="2"/>
</dbReference>
<evidence type="ECO:0000256" key="2">
    <source>
        <dbReference type="SAM" id="SignalP"/>
    </source>
</evidence>
<dbReference type="PANTHER" id="PTHR43539:SF23">
    <property type="entry name" value="FAD-DEPENDENT OXIDOREDUCTASE DOMAIN-CONTAINING PROTEIN 2"/>
    <property type="match status" value="1"/>
</dbReference>
<sequence>MASILLCVFFIFFNLVSCNFREYCVIGAGPSGLQMGYFLKKANRDYIIFERDSSPGWFFKIYPRHRKLISINKRWTGKTNKEFNLRHDWNSLLSDNDSLLFTKYSKDFFPHADTLVKYLKDYAETLKLKVQYNTYIVDVSKNDNKYILKDKKSGVYACKYLIISTGIWVENIPSKAKGFEHTVGYPTMSIDPDEYEGQSILIVGRGNSAFETAQHLQGATNLIHLVSRNRVRFSWETHYVGDVRAVNDNAIDTYQLKSLDGQLEADMSSWQLKKENSKIHIMFQSSNISEFVVPGDLATRQTYDTVIRCTGFKFDRSIFNKDVRPKVYAPKTKFPEITPLYESTVSKNMYFTGVATHSIDFRKSAGGFIHGFRYTVRALHHILEWRNHGVRWPSIVLPLKDLMNFLIKRINEGSGIYQMTSSFCDVIVFRENKFFEYFEDLPIGILSEFEKHTGKSFEKGIVVRLEYGRNFSGPGSDPFREDRATGEAQQAHKSNFLHPVLYYYEGMIPEPVEHVLVNPKRLHHMVEDFLAEWIDPTQHLLPLRWFLEYCTGTDLRQFYAESCFEYVMTSTVAPLFCQEEYLKGFGLAESVFIGQ</sequence>
<dbReference type="PANTHER" id="PTHR43539">
    <property type="entry name" value="FLAVIN-BINDING MONOOXYGENASE-LIKE PROTEIN (AFU_ORTHOLOGUE AFUA_4G09220)"/>
    <property type="match status" value="1"/>
</dbReference>
<keyword evidence="1" id="KW-0560">Oxidoreductase</keyword>
<protein>
    <submittedName>
        <fullName evidence="4">FAD-dependent oxidoreductase domain-containing protein 2 isoform X2</fullName>
    </submittedName>
</protein>